<sequence>MSEQFKHTPLSDSKTNIRLIQLLKPRKPNAGEKTDGPPHELNFALLETPLSTAPKYWALSYAWEYQSPSVPAGISNSGTAPPLRSILLTRNCHAALLQLSRERSARAQPIWVDSICIDQSSVREKSHQVNLMASIYSRASRVVIWLGTGNNNDDGGDAEALRSLREMNRLALLASFSPRQAGRAYREKAELAEAKVLEGMDCPPGQSFFDLFPAVIGFGEFDPFNKVSGATWHGRLWTLQEVVLARRAVVRVGGESLEWNRLAALADAVTAEGSVMGFTQYPGDPFTRVRVVSSLRKALPKRSLPGRYCLGENGRSNNNNNKERTPETRYYRLPKGHPLGDLKGKAEGVGLAGHFIMACALGASEPRDKVYGQYAILQEHGVAVPDPDYEKPLEAICRETARAIIEYDGSLELLYYVTSPRVVPGLPSWVPDPMYDWFSWIPGSEFACAAGDSQSNGHYRFGQDGSLLLKARLVGRVKRKSVSFTHSSRLLGDTVSPASIVLCYYRLQEMVRFALDSPDISGSSVEALTMVLLQEMALSARSEEGKWSALKKHVRRWGEAMMDCCNSEELYGVLQQGDYVVNLPGGETADIVIRDLPLNKTADKSPFMVPAPKSAADGTGKASGEPFVPIHPPTILDARGDETPIEILHRILNHFSTTPASKSLCHTSIVRFDGNSLFFTDQGLLGVANSEAIQEGDGIYLVPGMRLPAIIRKESLGPDELQSQVGYSFRACPFVHGMMKGELWEAGSEERLEELRII</sequence>
<dbReference type="InterPro" id="IPR010730">
    <property type="entry name" value="HET"/>
</dbReference>
<dbReference type="Proteomes" id="UP001321749">
    <property type="component" value="Unassembled WGS sequence"/>
</dbReference>
<accession>A0AAV9I1V7</accession>
<dbReference type="InterPro" id="IPR052895">
    <property type="entry name" value="HetReg/Transcr_Mod"/>
</dbReference>
<reference evidence="3" key="2">
    <citation type="submission" date="2023-06" db="EMBL/GenBank/DDBJ databases">
        <authorList>
            <consortium name="Lawrence Berkeley National Laboratory"/>
            <person name="Mondo S.J."/>
            <person name="Hensen N."/>
            <person name="Bonometti L."/>
            <person name="Westerberg I."/>
            <person name="Brannstrom I.O."/>
            <person name="Guillou S."/>
            <person name="Cros-Aarteil S."/>
            <person name="Calhoun S."/>
            <person name="Haridas S."/>
            <person name="Kuo A."/>
            <person name="Pangilinan J."/>
            <person name="Riley R."/>
            <person name="Labutti K."/>
            <person name="Andreopoulos B."/>
            <person name="Lipzen A."/>
            <person name="Chen C."/>
            <person name="Yanf M."/>
            <person name="Daum C."/>
            <person name="Ng V."/>
            <person name="Clum A."/>
            <person name="Steindorff A."/>
            <person name="Ohm R."/>
            <person name="Martin F."/>
            <person name="Silar P."/>
            <person name="Natvig D."/>
            <person name="Lalanne C."/>
            <person name="Gautier V."/>
            <person name="Ament-Velasquez S.L."/>
            <person name="Kruys A."/>
            <person name="Hutchinson M.I."/>
            <person name="Powell A.J."/>
            <person name="Barry K."/>
            <person name="Miller A.N."/>
            <person name="Grigoriev I.V."/>
            <person name="Debuchy R."/>
            <person name="Gladieux P."/>
            <person name="Thoren M.H."/>
            <person name="Johannesson H."/>
        </authorList>
    </citation>
    <scope>NUCLEOTIDE SEQUENCE</scope>
    <source>
        <strain evidence="3">PSN324</strain>
    </source>
</reference>
<dbReference type="PANTHER" id="PTHR24148:SF73">
    <property type="entry name" value="HET DOMAIN PROTEIN (AFU_ORTHOLOGUE AFUA_8G01020)"/>
    <property type="match status" value="1"/>
</dbReference>
<feature type="domain" description="Heterokaryon incompatibility" evidence="2">
    <location>
        <begin position="56"/>
        <end position="241"/>
    </location>
</feature>
<dbReference type="EMBL" id="MU864936">
    <property type="protein sequence ID" value="KAK4465879.1"/>
    <property type="molecule type" value="Genomic_DNA"/>
</dbReference>
<evidence type="ECO:0000313" key="4">
    <source>
        <dbReference type="Proteomes" id="UP001321749"/>
    </source>
</evidence>
<dbReference type="Pfam" id="PF06985">
    <property type="entry name" value="HET"/>
    <property type="match status" value="1"/>
</dbReference>
<proteinExistence type="predicted"/>
<feature type="region of interest" description="Disordered" evidence="1">
    <location>
        <begin position="607"/>
        <end position="628"/>
    </location>
</feature>
<comment type="caution">
    <text evidence="3">The sequence shown here is derived from an EMBL/GenBank/DDBJ whole genome shotgun (WGS) entry which is preliminary data.</text>
</comment>
<dbReference type="PANTHER" id="PTHR24148">
    <property type="entry name" value="ANKYRIN REPEAT DOMAIN-CONTAINING PROTEIN 39 HOMOLOG-RELATED"/>
    <property type="match status" value="1"/>
</dbReference>
<name>A0AAV9I1V7_9PEZI</name>
<protein>
    <submittedName>
        <fullName evidence="3">Heterokaryon incompatibility protein-domain-containing protein</fullName>
    </submittedName>
</protein>
<evidence type="ECO:0000313" key="3">
    <source>
        <dbReference type="EMBL" id="KAK4465879.1"/>
    </source>
</evidence>
<dbReference type="AlphaFoldDB" id="A0AAV9I1V7"/>
<organism evidence="3 4">
    <name type="scientific">Cladorrhinum samala</name>
    <dbReference type="NCBI Taxonomy" id="585594"/>
    <lineage>
        <taxon>Eukaryota</taxon>
        <taxon>Fungi</taxon>
        <taxon>Dikarya</taxon>
        <taxon>Ascomycota</taxon>
        <taxon>Pezizomycotina</taxon>
        <taxon>Sordariomycetes</taxon>
        <taxon>Sordariomycetidae</taxon>
        <taxon>Sordariales</taxon>
        <taxon>Podosporaceae</taxon>
        <taxon>Cladorrhinum</taxon>
    </lineage>
</organism>
<evidence type="ECO:0000256" key="1">
    <source>
        <dbReference type="SAM" id="MobiDB-lite"/>
    </source>
</evidence>
<evidence type="ECO:0000259" key="2">
    <source>
        <dbReference type="Pfam" id="PF06985"/>
    </source>
</evidence>
<gene>
    <name evidence="3" type="ORF">QBC42DRAFT_293936</name>
</gene>
<keyword evidence="4" id="KW-1185">Reference proteome</keyword>
<reference evidence="3" key="1">
    <citation type="journal article" date="2023" name="Mol. Phylogenet. Evol.">
        <title>Genome-scale phylogeny and comparative genomics of the fungal order Sordariales.</title>
        <authorList>
            <person name="Hensen N."/>
            <person name="Bonometti L."/>
            <person name="Westerberg I."/>
            <person name="Brannstrom I.O."/>
            <person name="Guillou S."/>
            <person name="Cros-Aarteil S."/>
            <person name="Calhoun S."/>
            <person name="Haridas S."/>
            <person name="Kuo A."/>
            <person name="Mondo S."/>
            <person name="Pangilinan J."/>
            <person name="Riley R."/>
            <person name="LaButti K."/>
            <person name="Andreopoulos B."/>
            <person name="Lipzen A."/>
            <person name="Chen C."/>
            <person name="Yan M."/>
            <person name="Daum C."/>
            <person name="Ng V."/>
            <person name="Clum A."/>
            <person name="Steindorff A."/>
            <person name="Ohm R.A."/>
            <person name="Martin F."/>
            <person name="Silar P."/>
            <person name="Natvig D.O."/>
            <person name="Lalanne C."/>
            <person name="Gautier V."/>
            <person name="Ament-Velasquez S.L."/>
            <person name="Kruys A."/>
            <person name="Hutchinson M.I."/>
            <person name="Powell A.J."/>
            <person name="Barry K."/>
            <person name="Miller A.N."/>
            <person name="Grigoriev I.V."/>
            <person name="Debuchy R."/>
            <person name="Gladieux P."/>
            <person name="Hiltunen Thoren M."/>
            <person name="Johannesson H."/>
        </authorList>
    </citation>
    <scope>NUCLEOTIDE SEQUENCE</scope>
    <source>
        <strain evidence="3">PSN324</strain>
    </source>
</reference>